<evidence type="ECO:0000313" key="10">
    <source>
        <dbReference type="Proteomes" id="UP000318571"/>
    </source>
</evidence>
<dbReference type="GO" id="GO:0005886">
    <property type="term" value="C:plasma membrane"/>
    <property type="evidence" value="ECO:0007669"/>
    <property type="project" value="TreeGrafter"/>
</dbReference>
<feature type="transmembrane region" description="Helical" evidence="8">
    <location>
        <begin position="616"/>
        <end position="640"/>
    </location>
</feature>
<feature type="region of interest" description="Disordered" evidence="7">
    <location>
        <begin position="62"/>
        <end position="87"/>
    </location>
</feature>
<evidence type="ECO:0000256" key="5">
    <source>
        <dbReference type="ARBA" id="ARBA00022989"/>
    </source>
</evidence>
<keyword evidence="6 8" id="KW-0472">Membrane</keyword>
<dbReference type="PRINTS" id="PR01130">
    <property type="entry name" value="DERENTRNSPRT"/>
</dbReference>
<dbReference type="EMBL" id="VCGU01000004">
    <property type="protein sequence ID" value="TRY77104.1"/>
    <property type="molecule type" value="Genomic_DNA"/>
</dbReference>
<gene>
    <name evidence="9" type="ORF">TCAL_08364</name>
</gene>
<proteinExistence type="inferred from homology"/>
<reference evidence="9 10" key="1">
    <citation type="journal article" date="2018" name="Nat. Ecol. Evol.">
        <title>Genomic signatures of mitonuclear coevolution across populations of Tigriopus californicus.</title>
        <authorList>
            <person name="Barreto F.S."/>
            <person name="Watson E.T."/>
            <person name="Lima T.G."/>
            <person name="Willett C.S."/>
            <person name="Edmands S."/>
            <person name="Li W."/>
            <person name="Burton R.S."/>
        </authorList>
    </citation>
    <scope>NUCLEOTIDE SEQUENCE [LARGE SCALE GENOMIC DNA]</scope>
    <source>
        <strain evidence="9 10">San Diego</strain>
    </source>
</reference>
<feature type="transmembrane region" description="Helical" evidence="8">
    <location>
        <begin position="548"/>
        <end position="567"/>
    </location>
</feature>
<evidence type="ECO:0000256" key="8">
    <source>
        <dbReference type="SAM" id="Phobius"/>
    </source>
</evidence>
<comment type="subcellular location">
    <subcellularLocation>
        <location evidence="1">Membrane</location>
        <topology evidence="1">Multi-pass membrane protein</topology>
    </subcellularLocation>
</comment>
<dbReference type="GO" id="GO:0005337">
    <property type="term" value="F:nucleoside transmembrane transporter activity"/>
    <property type="evidence" value="ECO:0007669"/>
    <property type="project" value="InterPro"/>
</dbReference>
<feature type="region of interest" description="Disordered" evidence="7">
    <location>
        <begin position="120"/>
        <end position="159"/>
    </location>
</feature>
<feature type="compositionally biased region" description="Low complexity" evidence="7">
    <location>
        <begin position="141"/>
        <end position="153"/>
    </location>
</feature>
<dbReference type="Proteomes" id="UP000318571">
    <property type="component" value="Chromosome 5"/>
</dbReference>
<dbReference type="PANTHER" id="PTHR10332:SF80">
    <property type="entry name" value="EQUILIBRATIVE NUCLEOSIDE TRANSPORTER 2, ISOFORM A"/>
    <property type="match status" value="1"/>
</dbReference>
<dbReference type="PANTHER" id="PTHR10332">
    <property type="entry name" value="EQUILIBRATIVE NUCLEOSIDE TRANSPORTER"/>
    <property type="match status" value="1"/>
</dbReference>
<feature type="region of interest" description="Disordered" evidence="7">
    <location>
        <begin position="16"/>
        <end position="41"/>
    </location>
</feature>
<comment type="similarity">
    <text evidence="2">Belongs to the SLC29A/ENT transporter (TC 2.A.57) family.</text>
</comment>
<feature type="transmembrane region" description="Helical" evidence="8">
    <location>
        <begin position="382"/>
        <end position="403"/>
    </location>
</feature>
<keyword evidence="4 8" id="KW-0812">Transmembrane</keyword>
<evidence type="ECO:0008006" key="11">
    <source>
        <dbReference type="Google" id="ProtNLM"/>
    </source>
</evidence>
<evidence type="ECO:0000256" key="3">
    <source>
        <dbReference type="ARBA" id="ARBA00022448"/>
    </source>
</evidence>
<keyword evidence="10" id="KW-1185">Reference proteome</keyword>
<accession>A0A553PHG3</accession>
<evidence type="ECO:0000256" key="1">
    <source>
        <dbReference type="ARBA" id="ARBA00004141"/>
    </source>
</evidence>
<feature type="compositionally biased region" description="Basic residues" evidence="7">
    <location>
        <begin position="122"/>
        <end position="132"/>
    </location>
</feature>
<evidence type="ECO:0000256" key="2">
    <source>
        <dbReference type="ARBA" id="ARBA00007965"/>
    </source>
</evidence>
<feature type="transmembrane region" description="Helical" evidence="8">
    <location>
        <begin position="579"/>
        <end position="596"/>
    </location>
</feature>
<feature type="transmembrane region" description="Helical" evidence="8">
    <location>
        <begin position="268"/>
        <end position="288"/>
    </location>
</feature>
<sequence>MSFFHRRDAPLASMEDISAYATPMSTPGPTPGGSPKTRARWSYRSSSGSLYEPLLINPDPEACLESPRKENFGPPMLSSTPSHPKRPLHVIPETGEIPKRFGSPARDQLLLRKAVVTNGKQHIPRHYSRRHQPAPLFLQQRSPNPSPKSSSRSIEGKNGDLYPLETRVVEPIQDSEKVWIWPTKKAWNPSEFSQEESARILDPEKDEILGKNEKQVQFVTPRRFSPPKSERDSRSILSDKCGHRICPTDELYFYGGDVSNPPSDRWNLIYLTLVLHGVGTLMPWNMFITAKERGDWSSTVTQYFVDYKLGKDYTGADILYATYFLQYIGFAAQVPNVIFNWINVFLNASGTLTSRIVWTLLVEVIIFVITISLAMIDSSKWPGIFFYITLFSVIILNMVNGIYQNTIYGLAAKLPFKYTGAVVLGSNLSGTIVALVNIISIAMAPNPRTAAIYYFITALFILLACFDTYFALPLNRFFRYHDHMYNQALQEKRNRSVIHAIPYWNVFKKCFPQCFNVFFTFFVTLTIFPAIFADIAQVDESFFIPKRYFSALTCFLTFNLSAVFGNLIPSIFKWPSPRWLFAPILLRFFFIPFFLLCNFRPIGVERLWPVLIHWDWAYWIGGALMGLTNGYFSSMAMMLCPRSVEPEYASTAGMFGAASIVTGIFSGIGFSYLMPVLVSHPDFNFEEPSWWPHFVG</sequence>
<feature type="transmembrane region" description="Helical" evidence="8">
    <location>
        <begin position="451"/>
        <end position="472"/>
    </location>
</feature>
<keyword evidence="3" id="KW-0813">Transport</keyword>
<organism evidence="9 10">
    <name type="scientific">Tigriopus californicus</name>
    <name type="common">Marine copepod</name>
    <dbReference type="NCBI Taxonomy" id="6832"/>
    <lineage>
        <taxon>Eukaryota</taxon>
        <taxon>Metazoa</taxon>
        <taxon>Ecdysozoa</taxon>
        <taxon>Arthropoda</taxon>
        <taxon>Crustacea</taxon>
        <taxon>Multicrustacea</taxon>
        <taxon>Hexanauplia</taxon>
        <taxon>Copepoda</taxon>
        <taxon>Harpacticoida</taxon>
        <taxon>Harpacticidae</taxon>
        <taxon>Tigriopus</taxon>
    </lineage>
</organism>
<dbReference type="Pfam" id="PF01733">
    <property type="entry name" value="Nucleoside_tran"/>
    <property type="match status" value="1"/>
</dbReference>
<protein>
    <recommendedName>
        <fullName evidence="11">Equilibrative nucleoside transporter 1</fullName>
    </recommendedName>
</protein>
<keyword evidence="5 8" id="KW-1133">Transmembrane helix</keyword>
<evidence type="ECO:0000256" key="4">
    <source>
        <dbReference type="ARBA" id="ARBA00022692"/>
    </source>
</evidence>
<dbReference type="AlphaFoldDB" id="A0A553PHG3"/>
<feature type="transmembrane region" description="Helical" evidence="8">
    <location>
        <begin position="415"/>
        <end position="439"/>
    </location>
</feature>
<name>A0A553PHG3_TIGCA</name>
<feature type="transmembrane region" description="Helical" evidence="8">
    <location>
        <begin position="324"/>
        <end position="344"/>
    </location>
</feature>
<evidence type="ECO:0000313" key="9">
    <source>
        <dbReference type="EMBL" id="TRY77104.1"/>
    </source>
</evidence>
<feature type="transmembrane region" description="Helical" evidence="8">
    <location>
        <begin position="356"/>
        <end position="376"/>
    </location>
</feature>
<comment type="caution">
    <text evidence="9">The sequence shown here is derived from an EMBL/GenBank/DDBJ whole genome shotgun (WGS) entry which is preliminary data.</text>
</comment>
<feature type="transmembrane region" description="Helical" evidence="8">
    <location>
        <begin position="514"/>
        <end position="536"/>
    </location>
</feature>
<evidence type="ECO:0000256" key="7">
    <source>
        <dbReference type="SAM" id="MobiDB-lite"/>
    </source>
</evidence>
<feature type="transmembrane region" description="Helical" evidence="8">
    <location>
        <begin position="652"/>
        <end position="674"/>
    </location>
</feature>
<evidence type="ECO:0000256" key="6">
    <source>
        <dbReference type="ARBA" id="ARBA00023136"/>
    </source>
</evidence>
<dbReference type="InterPro" id="IPR002259">
    <property type="entry name" value="Eqnu_transpt"/>
</dbReference>